<sequence>MAHTRVQNKSNASRAGVRQQDARIFSRRFEFANEATFANREPGRTPRAID</sequence>
<evidence type="ECO:0000313" key="2">
    <source>
        <dbReference type="EMBL" id="PVH30917.1"/>
    </source>
</evidence>
<dbReference type="EMBL" id="CM008054">
    <property type="protein sequence ID" value="PVH30917.1"/>
    <property type="molecule type" value="Genomic_DNA"/>
</dbReference>
<feature type="region of interest" description="Disordered" evidence="1">
    <location>
        <begin position="1"/>
        <end position="21"/>
    </location>
</feature>
<name>A0A2T8HZQ9_9POAL</name>
<feature type="compositionally biased region" description="Polar residues" evidence="1">
    <location>
        <begin position="1"/>
        <end position="13"/>
    </location>
</feature>
<accession>A0A2T8HZQ9</accession>
<dbReference type="Gramene" id="PVH30917">
    <property type="protein sequence ID" value="PVH30917"/>
    <property type="gene ID" value="PAHAL_9G012400"/>
</dbReference>
<protein>
    <submittedName>
        <fullName evidence="2">Uncharacterized protein</fullName>
    </submittedName>
</protein>
<evidence type="ECO:0000256" key="1">
    <source>
        <dbReference type="SAM" id="MobiDB-lite"/>
    </source>
</evidence>
<organism evidence="2">
    <name type="scientific">Panicum hallii</name>
    <dbReference type="NCBI Taxonomy" id="206008"/>
    <lineage>
        <taxon>Eukaryota</taxon>
        <taxon>Viridiplantae</taxon>
        <taxon>Streptophyta</taxon>
        <taxon>Embryophyta</taxon>
        <taxon>Tracheophyta</taxon>
        <taxon>Spermatophyta</taxon>
        <taxon>Magnoliopsida</taxon>
        <taxon>Liliopsida</taxon>
        <taxon>Poales</taxon>
        <taxon>Poaceae</taxon>
        <taxon>PACMAD clade</taxon>
        <taxon>Panicoideae</taxon>
        <taxon>Panicodae</taxon>
        <taxon>Paniceae</taxon>
        <taxon>Panicinae</taxon>
        <taxon>Panicum</taxon>
        <taxon>Panicum sect. Panicum</taxon>
    </lineage>
</organism>
<dbReference type="Proteomes" id="UP000243499">
    <property type="component" value="Chromosome 9"/>
</dbReference>
<proteinExistence type="predicted"/>
<dbReference type="AlphaFoldDB" id="A0A2T8HZQ9"/>
<reference evidence="2" key="1">
    <citation type="submission" date="2018-04" db="EMBL/GenBank/DDBJ databases">
        <title>WGS assembly of Panicum hallii.</title>
        <authorList>
            <person name="Lovell J."/>
            <person name="Jenkins J."/>
            <person name="Lowry D."/>
            <person name="Mamidi S."/>
            <person name="Sreedasyam A."/>
            <person name="Weng X."/>
            <person name="Barry K."/>
            <person name="Bonette J."/>
            <person name="Campitelli B."/>
            <person name="Daum C."/>
            <person name="Gordon S."/>
            <person name="Gould B."/>
            <person name="Lipzen A."/>
            <person name="Macqueen A."/>
            <person name="Palacio-Mejia J."/>
            <person name="Plott C."/>
            <person name="Shakirov E."/>
            <person name="Shu S."/>
            <person name="Yoshinaga Y."/>
            <person name="Zane M."/>
            <person name="Rokhsar D."/>
            <person name="Grimwood J."/>
            <person name="Schmutz J."/>
            <person name="Juenger T."/>
        </authorList>
    </citation>
    <scope>NUCLEOTIDE SEQUENCE [LARGE SCALE GENOMIC DNA]</scope>
    <source>
        <strain evidence="2">FIL2</strain>
    </source>
</reference>
<gene>
    <name evidence="2" type="ORF">PAHAL_9G012400</name>
</gene>